<keyword evidence="6 15" id="KW-1173">Viral penetration via permeabilization of host membrane</keyword>
<evidence type="ECO:0000313" key="18">
    <source>
        <dbReference type="EMBL" id="QGH58844.1"/>
    </source>
</evidence>
<comment type="domain">
    <text evidence="15">Outer capsid protein VP4: The VP4 spike is divided into a foot, a stalk and body, and a head.</text>
</comment>
<dbReference type="GO" id="GO:0044172">
    <property type="term" value="C:host cell endoplasmic reticulum-Golgi intermediate compartment"/>
    <property type="evidence" value="ECO:0007669"/>
    <property type="project" value="UniProtKB-SubCell"/>
</dbReference>
<evidence type="ECO:0000256" key="3">
    <source>
        <dbReference type="ARBA" id="ARBA00022561"/>
    </source>
</evidence>
<evidence type="ECO:0000256" key="4">
    <source>
        <dbReference type="ARBA" id="ARBA00022581"/>
    </source>
</evidence>
<keyword evidence="8 15" id="KW-1161">Viral attachment to host cell</keyword>
<dbReference type="GO" id="GO:0039624">
    <property type="term" value="C:viral outer capsid"/>
    <property type="evidence" value="ECO:0007669"/>
    <property type="project" value="UniProtKB-UniRule"/>
</dbReference>
<keyword evidence="5 15" id="KW-1162">Viral penetration into host cytoplasm</keyword>
<evidence type="ECO:0000259" key="16">
    <source>
        <dbReference type="Pfam" id="PF17477"/>
    </source>
</evidence>
<reference evidence="18" key="2">
    <citation type="submission" date="2019-11" db="EMBL/GenBank/DDBJ databases">
        <title>High levels of unreported intraspecific diversity among RNA viruses in faeces of neonatal piglets with diarrhoea.</title>
        <authorList>
            <person name="Martin M."/>
            <person name="Darwich L."/>
            <person name="Puente H."/>
            <person name="Gomez de Nova P.J."/>
            <person name="Carvajal A."/>
            <person name="Franzo G."/>
        </authorList>
    </citation>
    <scope>NUCLEOTIDE SEQUENCE</scope>
    <source>
        <strain evidence="18">RVC/Pig-wt/ESP/P1C/2017/GXP[4]</strain>
    </source>
</reference>
<evidence type="ECO:0000259" key="17">
    <source>
        <dbReference type="Pfam" id="PF17478"/>
    </source>
</evidence>
<evidence type="ECO:0000256" key="5">
    <source>
        <dbReference type="ARBA" id="ARBA00022595"/>
    </source>
</evidence>
<dbReference type="Gene3D" id="1.20.5.170">
    <property type="match status" value="1"/>
</dbReference>
<organism evidence="18">
    <name type="scientific">Rotavirus C</name>
    <dbReference type="NCBI Taxonomy" id="36427"/>
    <lineage>
        <taxon>Viruses</taxon>
        <taxon>Riboviria</taxon>
        <taxon>Orthornavirae</taxon>
        <taxon>Duplornaviricota</taxon>
        <taxon>Resentoviricetes</taxon>
        <taxon>Reovirales</taxon>
        <taxon>Sedoreoviridae</taxon>
        <taxon>Rotavirus</taxon>
        <taxon>Rotavirus tritogastroenteritidis</taxon>
    </lineage>
</organism>
<keyword evidence="1 15" id="KW-1032">Host cell membrane</keyword>
<evidence type="ECO:0000256" key="14">
    <source>
        <dbReference type="ARBA" id="ARBA00023296"/>
    </source>
</evidence>
<evidence type="ECO:0000256" key="1">
    <source>
        <dbReference type="ARBA" id="ARBA00022511"/>
    </source>
</evidence>
<dbReference type="InterPro" id="IPR038017">
    <property type="entry name" value="Rota_VP4_MID_sf"/>
</dbReference>
<comment type="caution">
    <text evidence="15">Lacks conserved residue(s) required for the propagation of feature annotation.</text>
</comment>
<name>A0A5Q2V4B2_9REOV</name>
<keyword evidence="14 15" id="KW-1160">Virus entry into host cell</keyword>
<protein>
    <recommendedName>
        <fullName evidence="15">Outer capsid protein VP4</fullName>
    </recommendedName>
    <alternativeName>
        <fullName evidence="15">Hemagglutinin</fullName>
    </alternativeName>
    <component>
        <recommendedName>
            <fullName evidence="15">Outer capsid protein VP8*</fullName>
        </recommendedName>
    </component>
</protein>
<dbReference type="EMBL" id="MK953039">
    <property type="protein sequence ID" value="QGH58844.1"/>
    <property type="molecule type" value="Genomic_RNA"/>
</dbReference>
<reference evidence="18" key="1">
    <citation type="submission" date="2019-05" db="EMBL/GenBank/DDBJ databases">
        <authorList>
            <person name="Cortey M."/>
            <person name="Diaz I."/>
            <person name="Vidal A."/>
            <person name="Martin Valls G.E."/>
            <person name="Mateu E."/>
        </authorList>
    </citation>
    <scope>NUCLEOTIDE SEQUENCE</scope>
    <source>
        <strain evidence="18">RVC/Pig-wt/ESP/P1C/2017/GXP[4]</strain>
    </source>
</reference>
<feature type="domain" description="Rotavirus VP4 helical" evidence="17">
    <location>
        <begin position="492"/>
        <end position="739"/>
    </location>
</feature>
<keyword evidence="11" id="KW-0175">Coiled coil</keyword>
<keyword evidence="2 15" id="KW-0348">Hemagglutinin</keyword>
<comment type="subunit">
    <text evidence="15">Outer capsid protein VP4: Homotrimer. VP4 adopts a dimeric appearance above the capsid surface, while forming a trimeric base anchored inside the capsid layer. Only hints of the third molecule are observed above the capsid surface. It probably performs a series of molecular rearrangements during viral entry. Outer capsid protein VP4: Interacts with VP6. Outer capsid protein VP4: Interacts with VP7.</text>
</comment>
<proteinExistence type="inferred from homology"/>
<dbReference type="GO" id="GO:0039665">
    <property type="term" value="P:permeabilization of host organelle membrane involved in viral entry into host cell"/>
    <property type="evidence" value="ECO:0007669"/>
    <property type="project" value="UniProtKB-UniRule"/>
</dbReference>
<dbReference type="SUPFAM" id="SSF111379">
    <property type="entry name" value="VP4 membrane interaction domain"/>
    <property type="match status" value="1"/>
</dbReference>
<dbReference type="GO" id="GO:0020002">
    <property type="term" value="C:host cell plasma membrane"/>
    <property type="evidence" value="ECO:0007669"/>
    <property type="project" value="UniProtKB-SubCell"/>
</dbReference>
<evidence type="ECO:0000256" key="7">
    <source>
        <dbReference type="ARBA" id="ARBA00022770"/>
    </source>
</evidence>
<comment type="PTM">
    <text evidence="15">Outer capsid protein VP4: Proteolytic cleavage by trypsin results in activation of VP4 functions and greatly increases infectivity. The penetration into the host cell is dependent on trypsin treatment of VP4. It produces two peptides, VP5* and VP8* that remain associated with the virion. Cleavage of VP4 by trypsin probably occurs in vivo in the lumen of the intestine prior to infection of enterocytes. Trypsin seems to be incorporated into the three-layered viral particles but remains inactive as long as the viral outer capsid is intact and would only be activated upon the solubilization of the latter.</text>
</comment>
<keyword evidence="10 15" id="KW-1043">Host membrane</keyword>
<evidence type="ECO:0000256" key="8">
    <source>
        <dbReference type="ARBA" id="ARBA00022804"/>
    </source>
</evidence>
<dbReference type="GO" id="GO:0044168">
    <property type="term" value="C:host cell rough endoplasmic reticulum"/>
    <property type="evidence" value="ECO:0007669"/>
    <property type="project" value="UniProtKB-SubCell"/>
</dbReference>
<dbReference type="HAMAP" id="MF_04125">
    <property type="entry name" value="Rota_VP4"/>
    <property type="match status" value="1"/>
</dbReference>
<accession>A0A5Q2V4B2</accession>
<evidence type="ECO:0000256" key="10">
    <source>
        <dbReference type="ARBA" id="ARBA00022870"/>
    </source>
</evidence>
<dbReference type="InterPro" id="IPR042546">
    <property type="entry name" value="Rota_A_VP4"/>
</dbReference>
<feature type="chain" id="PRO_5024518541" description="Outer capsid protein VP8*" evidence="15">
    <location>
        <begin position="1"/>
        <end position="234"/>
    </location>
</feature>
<evidence type="ECO:0000256" key="9">
    <source>
        <dbReference type="ARBA" id="ARBA00022844"/>
    </source>
</evidence>
<comment type="subcellular location">
    <molecule>Outer capsid protein VP4</molecule>
    <subcellularLocation>
        <location evidence="15">Virion</location>
    </subcellularLocation>
    <subcellularLocation>
        <location evidence="15">Host rough endoplasmic reticulum</location>
    </subcellularLocation>
    <subcellularLocation>
        <location evidence="15">Host cell membrane</location>
    </subcellularLocation>
    <subcellularLocation>
        <location evidence="15">Host endoplasmic reticulum-Golgi intermediate compartment</location>
    </subcellularLocation>
    <text evidence="15">The outer layer contains 180 copies of VP4, grouped as 60 dimers. Immature double-layered particles assembled in the cytoplasm bud across the membrane of the endoplasmic reticulum, acquiring during this process a transient lipid membrane that is modified with the ER resident viral glycoproteins NSP4 and VP7; these enveloped particles also contain VP4. As the particles move towards the interior of the ER cisternae, the transient lipid membrane and the non-structural protein NSP4 are lost, while the virus surface proteins VP4 and VP7 rearrange to form the outermost virus protein layer, yielding mature infectious triple-layered particles.</text>
</comment>
<feature type="site" description="Cleavage" evidence="15">
    <location>
        <begin position="234"/>
        <end position="235"/>
    </location>
</feature>
<evidence type="ECO:0000256" key="15">
    <source>
        <dbReference type="HAMAP-Rule" id="MF_04125"/>
    </source>
</evidence>
<evidence type="ECO:0000256" key="12">
    <source>
        <dbReference type="ARBA" id="ARBA00023136"/>
    </source>
</evidence>
<feature type="domain" description="Rotavirus VP4 membrane interaction" evidence="16">
    <location>
        <begin position="257"/>
        <end position="481"/>
    </location>
</feature>
<dbReference type="Pfam" id="PF17477">
    <property type="entry name" value="Rota_VP4_MID"/>
    <property type="match status" value="1"/>
</dbReference>
<evidence type="ECO:0000256" key="11">
    <source>
        <dbReference type="ARBA" id="ARBA00023054"/>
    </source>
</evidence>
<dbReference type="InterPro" id="IPR035330">
    <property type="entry name" value="Rota_VP4_MID"/>
</dbReference>
<evidence type="ECO:0000256" key="6">
    <source>
        <dbReference type="ARBA" id="ARBA00022648"/>
    </source>
</evidence>
<keyword evidence="3 15" id="KW-0167">Capsid protein</keyword>
<feature type="chain" id="PRO_5024518542" description="Outer capsid protein VP4" evidence="15">
    <location>
        <begin position="1"/>
        <end position="739"/>
    </location>
</feature>
<keyword evidence="15" id="KW-0165">Cleavage on pair of basic residues</keyword>
<comment type="similarity">
    <text evidence="15">Belongs to the rotavirus VP4 family.</text>
</comment>
<sequence>MASSLYQQLISQNYYSTGNEILLDKQTDRTTRDYVEAGNYTYAQLPPTEWGAGSTFESTFKSSNITGPHNNTVIEWSNLINSDIWILYQKPLNITAPVRLLKHGPENYSNSVAAFELWYGKAGHTVTSIYYSAISNPNNTVTLTSDSLVLFWNEGQTVLDKKVVGFNWNMGGILVRPSRGMRVDICMSDMNDTKSNSFNWIQWKCSPPSSNSNTNVSMYVEYYLASVDPYNQLKELKQPTVTNIKIRMMKAVKRDPINVDEVVSKDSLWQEMRYARDITLECKIESEIIKGGGWGYDYTSITFKTVNHTYLYTRAGENVTAHVTVSFNNMKERSYGGSLPTDFKIKRFDVMDDDTYMYIDYWDDSDMFKNMVYVRDLRDSMGDFFYYKEMWHSFRIPVGIHPGLHSSGIQFTYEKCMLSQQFTDQLALNSMRFVFKATSANGWFMTSGGPNTRRIASGTGFAYSDGHISRTVGTLSFVSLIPSNPNYQTPIASSSTVRMDLDRKINDLRNDFNQLASSVALGDIMSLAMSPLTFANLLESVPAITSSVKDVAANVMKKFKNTKMFKKATKTKYKEFIIGDFLEDVTNVTRDSNTMNFDDITSAIMISTTNKLQLTDVDTLSEIVVRSADDFIPNRSYRMIENGIVYEATPTRVFSYDLVTLQQADFDMDKFIQLASKSPVISAIVDFATLKAMRETYGTSADVIYKLVASDSPTILSFINSNNPLIRSRIEELLRQCRI</sequence>
<evidence type="ECO:0000256" key="13">
    <source>
        <dbReference type="ARBA" id="ARBA00023184"/>
    </source>
</evidence>
<keyword evidence="12 15" id="KW-0472">Membrane</keyword>
<keyword evidence="13 15" id="KW-1038">Host endoplasmic reticulum</keyword>
<keyword evidence="9 15" id="KW-0946">Virion</keyword>
<dbReference type="GO" id="GO:0019062">
    <property type="term" value="P:virion attachment to host cell"/>
    <property type="evidence" value="ECO:0007669"/>
    <property type="project" value="UniProtKB-UniRule"/>
</dbReference>
<dbReference type="Pfam" id="PF17478">
    <property type="entry name" value="VP4_helical"/>
    <property type="match status" value="1"/>
</dbReference>
<dbReference type="InterPro" id="IPR035329">
    <property type="entry name" value="VP4_helical"/>
</dbReference>
<comment type="function">
    <text evidence="15">Outer capsid protein VP4: Spike-forming protein that mediates virion attachment to the host epithelial cell receptors and plays a major role in cell penetration, determination of host range restriction and virulence. Rotavirus attachment and entry into the host cell probably involves multiple sequential contacts between the outer capsid proteins VP4 and VP7, and the cell receptors. It is subsequently lost, together with VP7, following virus entry into the host cell. Following entry into the host cell, low intracellular or intravesicular Ca(2+) concentration probably causes the calcium-stabilized VP7 trimers to dissociate from the virion. This step is probably necessary for the membrane-disrupting entry step and the release of VP4, which is locked onto the virion by VP7.</text>
</comment>
<comment type="function">
    <text evidence="15">Outer capsid protein VP8*: Forms the head of the spikes and mediates the recognition of specific host cell surface glycans. It is the viral hemagglutinin and an important target of neutralizing antibodies.</text>
</comment>
<keyword evidence="7 15" id="KW-1152">Outer capsid protein</keyword>
<evidence type="ECO:0000256" key="2">
    <source>
        <dbReference type="ARBA" id="ARBA00022546"/>
    </source>
</evidence>
<comment type="subcellular location">
    <molecule>Outer capsid protein VP8*</molecule>
    <subcellularLocation>
        <location evidence="15">Virion</location>
    </subcellularLocation>
    <text evidence="15">Outer capsid protein.</text>
</comment>
<keyword evidence="4 15" id="KW-0945">Host-virus interaction</keyword>